<dbReference type="OrthoDB" id="9790442at2"/>
<dbReference type="GO" id="GO:0006355">
    <property type="term" value="P:regulation of DNA-templated transcription"/>
    <property type="evidence" value="ECO:0007669"/>
    <property type="project" value="InterPro"/>
</dbReference>
<dbReference type="InterPro" id="IPR039420">
    <property type="entry name" value="WalR-like"/>
</dbReference>
<protein>
    <submittedName>
        <fullName evidence="10">Two-component response regulator</fullName>
    </submittedName>
</protein>
<organism evidence="10 11">
    <name type="scientific">Jeotgalibacillus soli</name>
    <dbReference type="NCBI Taxonomy" id="889306"/>
    <lineage>
        <taxon>Bacteria</taxon>
        <taxon>Bacillati</taxon>
        <taxon>Bacillota</taxon>
        <taxon>Bacilli</taxon>
        <taxon>Bacillales</taxon>
        <taxon>Caryophanaceae</taxon>
        <taxon>Jeotgalibacillus</taxon>
    </lineage>
</organism>
<dbReference type="SMART" id="SM00448">
    <property type="entry name" value="REC"/>
    <property type="match status" value="1"/>
</dbReference>
<dbReference type="PANTHER" id="PTHR48111:SF22">
    <property type="entry name" value="REGULATOR OF RPOS"/>
    <property type="match status" value="1"/>
</dbReference>
<dbReference type="SMART" id="SM00862">
    <property type="entry name" value="Trans_reg_C"/>
    <property type="match status" value="1"/>
</dbReference>
<evidence type="ECO:0000256" key="5">
    <source>
        <dbReference type="ARBA" id="ARBA00023163"/>
    </source>
</evidence>
<dbReference type="GO" id="GO:0000976">
    <property type="term" value="F:transcription cis-regulatory region binding"/>
    <property type="evidence" value="ECO:0007669"/>
    <property type="project" value="TreeGrafter"/>
</dbReference>
<evidence type="ECO:0000313" key="11">
    <source>
        <dbReference type="Proteomes" id="UP000031938"/>
    </source>
</evidence>
<dbReference type="RefSeq" id="WP_041089847.1">
    <property type="nucleotide sequence ID" value="NZ_JXRP01000018.1"/>
</dbReference>
<keyword evidence="1 6" id="KW-0597">Phosphoprotein</keyword>
<dbReference type="GO" id="GO:0032993">
    <property type="term" value="C:protein-DNA complex"/>
    <property type="evidence" value="ECO:0007669"/>
    <property type="project" value="TreeGrafter"/>
</dbReference>
<dbReference type="InterPro" id="IPR001867">
    <property type="entry name" value="OmpR/PhoB-type_DNA-bd"/>
</dbReference>
<keyword evidence="11" id="KW-1185">Reference proteome</keyword>
<dbReference type="InterPro" id="IPR001789">
    <property type="entry name" value="Sig_transdc_resp-reg_receiver"/>
</dbReference>
<reference evidence="10 11" key="1">
    <citation type="submission" date="2015-01" db="EMBL/GenBank/DDBJ databases">
        <title>Genome sequencing of Jeotgalibacillus soli.</title>
        <authorList>
            <person name="Goh K.M."/>
            <person name="Chan K.-G."/>
            <person name="Yaakop A.S."/>
            <person name="Ee R."/>
            <person name="Gan H.M."/>
            <person name="Chan C.S."/>
        </authorList>
    </citation>
    <scope>NUCLEOTIDE SEQUENCE [LARGE SCALE GENOMIC DNA]</scope>
    <source>
        <strain evidence="10 11">P9</strain>
    </source>
</reference>
<evidence type="ECO:0000256" key="1">
    <source>
        <dbReference type="ARBA" id="ARBA00022553"/>
    </source>
</evidence>
<dbReference type="CDD" id="cd17574">
    <property type="entry name" value="REC_OmpR"/>
    <property type="match status" value="1"/>
</dbReference>
<dbReference type="EMBL" id="JXRP01000018">
    <property type="protein sequence ID" value="KIL45491.1"/>
    <property type="molecule type" value="Genomic_DNA"/>
</dbReference>
<dbReference type="PANTHER" id="PTHR48111">
    <property type="entry name" value="REGULATOR OF RPOS"/>
    <property type="match status" value="1"/>
</dbReference>
<sequence length="227" mass="26384">MEKTVLVIEDEKNLARFIELELKHEGYEVVVRLDGREGLQEAIVQDFNVILLDLMLPSLNGMEVCRRIRQTKKTPIIMITAKDGVMDRVSGLDSGADDYIVKPFAIEELLARIRAVTRRKLVNESYNNDEVLTHRDLSLHYQSHRVTRGEEEIVLTKKEFDLLHMLLENINVVLTRDKILERVWGFDSEVETNVVDVYIRHLRNKIDYSNQLSYIDTVRGTGYVIRS</sequence>
<evidence type="ECO:0000259" key="8">
    <source>
        <dbReference type="PROSITE" id="PS50110"/>
    </source>
</evidence>
<evidence type="ECO:0000256" key="7">
    <source>
        <dbReference type="PROSITE-ProRule" id="PRU01091"/>
    </source>
</evidence>
<evidence type="ECO:0000256" key="2">
    <source>
        <dbReference type="ARBA" id="ARBA00023012"/>
    </source>
</evidence>
<feature type="DNA-binding region" description="OmpR/PhoB-type" evidence="7">
    <location>
        <begin position="129"/>
        <end position="227"/>
    </location>
</feature>
<dbReference type="PROSITE" id="PS51755">
    <property type="entry name" value="OMPR_PHOB"/>
    <property type="match status" value="1"/>
</dbReference>
<dbReference type="FunFam" id="1.10.10.10:FF:000005">
    <property type="entry name" value="Two-component system response regulator"/>
    <property type="match status" value="1"/>
</dbReference>
<keyword evidence="4 7" id="KW-0238">DNA-binding</keyword>
<evidence type="ECO:0000256" key="6">
    <source>
        <dbReference type="PROSITE-ProRule" id="PRU00169"/>
    </source>
</evidence>
<dbReference type="FunFam" id="3.40.50.2300:FF:000001">
    <property type="entry name" value="DNA-binding response regulator PhoB"/>
    <property type="match status" value="1"/>
</dbReference>
<keyword evidence="2" id="KW-0902">Two-component regulatory system</keyword>
<evidence type="ECO:0000256" key="3">
    <source>
        <dbReference type="ARBA" id="ARBA00023015"/>
    </source>
</evidence>
<keyword evidence="3" id="KW-0805">Transcription regulation</keyword>
<evidence type="ECO:0000256" key="4">
    <source>
        <dbReference type="ARBA" id="ARBA00023125"/>
    </source>
</evidence>
<dbReference type="SUPFAM" id="SSF52172">
    <property type="entry name" value="CheY-like"/>
    <property type="match status" value="1"/>
</dbReference>
<dbReference type="Gene3D" id="6.10.250.690">
    <property type="match status" value="1"/>
</dbReference>
<dbReference type="SUPFAM" id="SSF46894">
    <property type="entry name" value="C-terminal effector domain of the bipartite response regulators"/>
    <property type="match status" value="1"/>
</dbReference>
<feature type="domain" description="OmpR/PhoB-type" evidence="9">
    <location>
        <begin position="129"/>
        <end position="227"/>
    </location>
</feature>
<dbReference type="CDD" id="cd00383">
    <property type="entry name" value="trans_reg_C"/>
    <property type="match status" value="1"/>
</dbReference>
<dbReference type="GO" id="GO:0000156">
    <property type="term" value="F:phosphorelay response regulator activity"/>
    <property type="evidence" value="ECO:0007669"/>
    <property type="project" value="TreeGrafter"/>
</dbReference>
<proteinExistence type="predicted"/>
<dbReference type="STRING" id="889306.KP78_30350"/>
<dbReference type="Gene3D" id="1.10.10.10">
    <property type="entry name" value="Winged helix-like DNA-binding domain superfamily/Winged helix DNA-binding domain"/>
    <property type="match status" value="1"/>
</dbReference>
<dbReference type="Proteomes" id="UP000031938">
    <property type="component" value="Unassembled WGS sequence"/>
</dbReference>
<evidence type="ECO:0000259" key="9">
    <source>
        <dbReference type="PROSITE" id="PS51755"/>
    </source>
</evidence>
<keyword evidence="5" id="KW-0804">Transcription</keyword>
<dbReference type="InterPro" id="IPR036388">
    <property type="entry name" value="WH-like_DNA-bd_sf"/>
</dbReference>
<comment type="caution">
    <text evidence="10">The sequence shown here is derived from an EMBL/GenBank/DDBJ whole genome shotgun (WGS) entry which is preliminary data.</text>
</comment>
<gene>
    <name evidence="10" type="ORF">KP78_30350</name>
</gene>
<dbReference type="Pfam" id="PF00072">
    <property type="entry name" value="Response_reg"/>
    <property type="match status" value="1"/>
</dbReference>
<feature type="domain" description="Response regulatory" evidence="8">
    <location>
        <begin position="4"/>
        <end position="117"/>
    </location>
</feature>
<name>A0A0C2VM13_9BACL</name>
<dbReference type="PATRIC" id="fig|889306.3.peg.3046"/>
<dbReference type="Pfam" id="PF00486">
    <property type="entry name" value="Trans_reg_C"/>
    <property type="match status" value="1"/>
</dbReference>
<dbReference type="Gene3D" id="3.40.50.2300">
    <property type="match status" value="1"/>
</dbReference>
<feature type="modified residue" description="4-aspartylphosphate" evidence="6">
    <location>
        <position position="53"/>
    </location>
</feature>
<dbReference type="InterPro" id="IPR016032">
    <property type="entry name" value="Sig_transdc_resp-reg_C-effctor"/>
</dbReference>
<dbReference type="GO" id="GO:0005829">
    <property type="term" value="C:cytosol"/>
    <property type="evidence" value="ECO:0007669"/>
    <property type="project" value="TreeGrafter"/>
</dbReference>
<evidence type="ECO:0000313" key="10">
    <source>
        <dbReference type="EMBL" id="KIL45491.1"/>
    </source>
</evidence>
<dbReference type="PROSITE" id="PS50110">
    <property type="entry name" value="RESPONSE_REGULATORY"/>
    <property type="match status" value="1"/>
</dbReference>
<dbReference type="InterPro" id="IPR011006">
    <property type="entry name" value="CheY-like_superfamily"/>
</dbReference>
<accession>A0A0C2VM13</accession>
<dbReference type="AlphaFoldDB" id="A0A0C2VM13"/>